<keyword evidence="4" id="KW-0408">Iron</keyword>
<proteinExistence type="inferred from homology"/>
<sequence length="324" mass="36416">MKNINEDVFGEGIFGADRDHWKWQRKVASNIFNVKNFREYYSPIFAEDAARVASHLQRASELGAYVDIQDLLLRSTMDSFLRIGMGTKPASLAGTPTVVKGKYTLPVDDFANAFDTANAIIAEQFLLPLWEIVQVFNGNAAKIRGCKQLLQTKAQAIMDKRRKVLAQGDVKLRGALPMDLLDYLIRSQNEDGTRQMMHPPQQLSFLFAGRDTTAQTLLWVMHEMAYHPKIFAKVREECLSVLGKDRMCAFEDIKDSSTHKRSSVRFSGTTTTCPSTLSSQIRNDVLPGTNTRVYKGQRVTYSPLAMGRLERIWGPDAGENDGLT</sequence>
<evidence type="ECO:0000313" key="5">
    <source>
        <dbReference type="EMBL" id="KXS16381.1"/>
    </source>
</evidence>
<dbReference type="GO" id="GO:0005506">
    <property type="term" value="F:iron ion binding"/>
    <property type="evidence" value="ECO:0007669"/>
    <property type="project" value="InterPro"/>
</dbReference>
<dbReference type="Proteomes" id="UP000070544">
    <property type="component" value="Unassembled WGS sequence"/>
</dbReference>
<dbReference type="SUPFAM" id="SSF48264">
    <property type="entry name" value="Cytochrome P450"/>
    <property type="match status" value="1"/>
</dbReference>
<dbReference type="EMBL" id="KQ965752">
    <property type="protein sequence ID" value="KXS16381.1"/>
    <property type="molecule type" value="Genomic_DNA"/>
</dbReference>
<keyword evidence="6" id="KW-1185">Reference proteome</keyword>
<dbReference type="GO" id="GO:0016705">
    <property type="term" value="F:oxidoreductase activity, acting on paired donors, with incorporation or reduction of molecular oxygen"/>
    <property type="evidence" value="ECO:0007669"/>
    <property type="project" value="InterPro"/>
</dbReference>
<dbReference type="Pfam" id="PF00067">
    <property type="entry name" value="p450"/>
    <property type="match status" value="1"/>
</dbReference>
<evidence type="ECO:0000313" key="6">
    <source>
        <dbReference type="Proteomes" id="UP000070544"/>
    </source>
</evidence>
<reference evidence="5 6" key="1">
    <citation type="journal article" date="2015" name="Genome Biol. Evol.">
        <title>Phylogenomic analyses indicate that early fungi evolved digesting cell walls of algal ancestors of land plants.</title>
        <authorList>
            <person name="Chang Y."/>
            <person name="Wang S."/>
            <person name="Sekimoto S."/>
            <person name="Aerts A.L."/>
            <person name="Choi C."/>
            <person name="Clum A."/>
            <person name="LaButti K.M."/>
            <person name="Lindquist E.A."/>
            <person name="Yee Ngan C."/>
            <person name="Ohm R.A."/>
            <person name="Salamov A.A."/>
            <person name="Grigoriev I.V."/>
            <person name="Spatafora J.W."/>
            <person name="Berbee M.L."/>
        </authorList>
    </citation>
    <scope>NUCLEOTIDE SEQUENCE [LARGE SCALE GENOMIC DNA]</scope>
    <source>
        <strain evidence="5 6">JEL478</strain>
    </source>
</reference>
<dbReference type="OrthoDB" id="1470350at2759"/>
<keyword evidence="3" id="KW-0560">Oxidoreductase</keyword>
<evidence type="ECO:0000256" key="2">
    <source>
        <dbReference type="ARBA" id="ARBA00022723"/>
    </source>
</evidence>
<keyword evidence="2" id="KW-0479">Metal-binding</keyword>
<dbReference type="PANTHER" id="PTHR24296">
    <property type="entry name" value="CYTOCHROME P450"/>
    <property type="match status" value="1"/>
</dbReference>
<dbReference type="STRING" id="1344416.A0A139AHS7"/>
<organism evidence="5 6">
    <name type="scientific">Gonapodya prolifera (strain JEL478)</name>
    <name type="common">Monoblepharis prolifera</name>
    <dbReference type="NCBI Taxonomy" id="1344416"/>
    <lineage>
        <taxon>Eukaryota</taxon>
        <taxon>Fungi</taxon>
        <taxon>Fungi incertae sedis</taxon>
        <taxon>Chytridiomycota</taxon>
        <taxon>Chytridiomycota incertae sedis</taxon>
        <taxon>Monoblepharidomycetes</taxon>
        <taxon>Monoblepharidales</taxon>
        <taxon>Gonapodyaceae</taxon>
        <taxon>Gonapodya</taxon>
    </lineage>
</organism>
<comment type="similarity">
    <text evidence="1">Belongs to the cytochrome P450 family.</text>
</comment>
<evidence type="ECO:0000256" key="1">
    <source>
        <dbReference type="ARBA" id="ARBA00010617"/>
    </source>
</evidence>
<dbReference type="OMA" id="EMHANDE"/>
<accession>A0A139AHS7</accession>
<protein>
    <submittedName>
        <fullName evidence="5">Cytochrome P450</fullName>
    </submittedName>
</protein>
<gene>
    <name evidence="5" type="ORF">M427DRAFT_43506</name>
</gene>
<name>A0A139AHS7_GONPJ</name>
<dbReference type="InterPro" id="IPR001128">
    <property type="entry name" value="Cyt_P450"/>
</dbReference>
<evidence type="ECO:0000256" key="4">
    <source>
        <dbReference type="ARBA" id="ARBA00023004"/>
    </source>
</evidence>
<evidence type="ECO:0000256" key="3">
    <source>
        <dbReference type="ARBA" id="ARBA00023002"/>
    </source>
</evidence>
<dbReference type="GO" id="GO:0004497">
    <property type="term" value="F:monooxygenase activity"/>
    <property type="evidence" value="ECO:0007669"/>
    <property type="project" value="InterPro"/>
</dbReference>
<dbReference type="AlphaFoldDB" id="A0A139AHS7"/>
<dbReference type="InterPro" id="IPR036396">
    <property type="entry name" value="Cyt_P450_sf"/>
</dbReference>
<dbReference type="GO" id="GO:0020037">
    <property type="term" value="F:heme binding"/>
    <property type="evidence" value="ECO:0007669"/>
    <property type="project" value="InterPro"/>
</dbReference>
<dbReference type="Gene3D" id="1.10.630.10">
    <property type="entry name" value="Cytochrome P450"/>
    <property type="match status" value="1"/>
</dbReference>